<dbReference type="SUPFAM" id="SSF53649">
    <property type="entry name" value="Alkaline phosphatase-like"/>
    <property type="match status" value="1"/>
</dbReference>
<evidence type="ECO:0000256" key="2">
    <source>
        <dbReference type="SAM" id="SignalP"/>
    </source>
</evidence>
<feature type="signal peptide" evidence="2">
    <location>
        <begin position="1"/>
        <end position="22"/>
    </location>
</feature>
<evidence type="ECO:0000259" key="3">
    <source>
        <dbReference type="Pfam" id="PF00884"/>
    </source>
</evidence>
<proteinExistence type="predicted"/>
<feature type="compositionally biased region" description="Polar residues" evidence="1">
    <location>
        <begin position="184"/>
        <end position="199"/>
    </location>
</feature>
<dbReference type="GO" id="GO:0004065">
    <property type="term" value="F:arylsulfatase activity"/>
    <property type="evidence" value="ECO:0007669"/>
    <property type="project" value="UniProtKB-EC"/>
</dbReference>
<reference evidence="4 5" key="1">
    <citation type="submission" date="2016-03" db="EMBL/GenBank/DDBJ databases">
        <title>Complete genome sequence of Shewanella psychrophila WP2, a deep sea bacterium isolated from west Pacific sediment.</title>
        <authorList>
            <person name="Xu G."/>
            <person name="Jian H."/>
        </authorList>
    </citation>
    <scope>NUCLEOTIDE SEQUENCE [LARGE SCALE GENOMIC DNA]</scope>
    <source>
        <strain evidence="4 5">WP2</strain>
    </source>
</reference>
<dbReference type="EMBL" id="CP014782">
    <property type="protein sequence ID" value="AQS39616.1"/>
    <property type="molecule type" value="Genomic_DNA"/>
</dbReference>
<keyword evidence="2" id="KW-0732">Signal</keyword>
<organism evidence="4 5">
    <name type="scientific">Shewanella psychrophila</name>
    <dbReference type="NCBI Taxonomy" id="225848"/>
    <lineage>
        <taxon>Bacteria</taxon>
        <taxon>Pseudomonadati</taxon>
        <taxon>Pseudomonadota</taxon>
        <taxon>Gammaproteobacteria</taxon>
        <taxon>Alteromonadales</taxon>
        <taxon>Shewanellaceae</taxon>
        <taxon>Shewanella</taxon>
    </lineage>
</organism>
<dbReference type="OrthoDB" id="9803751at2"/>
<dbReference type="Gene3D" id="3.30.1120.10">
    <property type="match status" value="1"/>
</dbReference>
<feature type="chain" id="PRO_5010563461" evidence="2">
    <location>
        <begin position="23"/>
        <end position="526"/>
    </location>
</feature>
<dbReference type="InterPro" id="IPR052701">
    <property type="entry name" value="GAG_Ulvan_Degrading_Sulfatases"/>
</dbReference>
<dbReference type="AlphaFoldDB" id="A0A1S6HVL5"/>
<dbReference type="RefSeq" id="WP_077754488.1">
    <property type="nucleotide sequence ID" value="NZ_CP014782.1"/>
</dbReference>
<dbReference type="Gene3D" id="3.40.720.10">
    <property type="entry name" value="Alkaline Phosphatase, subunit A"/>
    <property type="match status" value="1"/>
</dbReference>
<dbReference type="Proteomes" id="UP000189545">
    <property type="component" value="Chromosome"/>
</dbReference>
<protein>
    <submittedName>
        <fullName evidence="4">Arylsulfatase A family protein</fullName>
        <ecNumber evidence="4">3.1.6.1</ecNumber>
    </submittedName>
</protein>
<dbReference type="EC" id="3.1.6.1" evidence="4"/>
<dbReference type="Pfam" id="PF00884">
    <property type="entry name" value="Sulfatase"/>
    <property type="match status" value="1"/>
</dbReference>
<feature type="region of interest" description="Disordered" evidence="1">
    <location>
        <begin position="182"/>
        <end position="203"/>
    </location>
</feature>
<evidence type="ECO:0000313" key="4">
    <source>
        <dbReference type="EMBL" id="AQS39616.1"/>
    </source>
</evidence>
<dbReference type="PANTHER" id="PTHR43751:SF2">
    <property type="entry name" value="SULFATASE N-TERMINAL DOMAIN-CONTAINING PROTEIN"/>
    <property type="match status" value="1"/>
</dbReference>
<accession>A0A1S6HVL5</accession>
<dbReference type="CDD" id="cd16142">
    <property type="entry name" value="ARS_like"/>
    <property type="match status" value="1"/>
</dbReference>
<dbReference type="InterPro" id="IPR000917">
    <property type="entry name" value="Sulfatase_N"/>
</dbReference>
<keyword evidence="4" id="KW-0378">Hydrolase</keyword>
<feature type="domain" description="Sulfatase N-terminal" evidence="3">
    <location>
        <begin position="26"/>
        <end position="365"/>
    </location>
</feature>
<gene>
    <name evidence="4" type="ORF">Sps_04531</name>
</gene>
<dbReference type="KEGG" id="spsw:Sps_04531"/>
<dbReference type="InterPro" id="IPR017850">
    <property type="entry name" value="Alkaline_phosphatase_core_sf"/>
</dbReference>
<dbReference type="PANTHER" id="PTHR43751">
    <property type="entry name" value="SULFATASE"/>
    <property type="match status" value="1"/>
</dbReference>
<name>A0A1S6HVL5_9GAMM</name>
<sequence>MIKIINRLLASLALLNCGLVFAAEQPNIVVIFGDDIGYGNISAYNNGMLGYQTPNIDSIANEGALLTSYYAEQSCTAGRSVFITGQMPVRTGLSKVGLPGAPQGIQPQDITMAQALKDLGYATGQFGKNHLGDRDTMLPTEHGFDEFLGNLYHLNAEEEPENPDYPKSAAFKQRFGPRGVIKSTADTSRESSGLLSSKQGARVEDTGALTSKRMETIDDETLDAANDFMTRKVAEEKPFFLWYNTTRMHNYTHVSKEHSGVTGLGDYADGMVEHDNHIGNLLDKLKQLDIDDNTIVIYTTDNGPMNATWPDAATSPFRGEKATAWEGGFRVPALIKWPDHIKPGSKFNGIVSSADWFPTLVSIAGNNKIKKELLTGYKSSNGRSYRNHLDGYNQVDYLTKQSDKSARNSFFYWSDDGELLAMRDGRWKFHFKIQENKGIAVWTQAQTTLRVPKLFDLAVDPYEKGDQGFGYDNWWYKRAFLVIPAQIKVKQMMASFKDFPPRQVVGSFTVDIDMEDILKVSKQGKQ</sequence>
<evidence type="ECO:0000256" key="1">
    <source>
        <dbReference type="SAM" id="MobiDB-lite"/>
    </source>
</evidence>
<dbReference type="STRING" id="225848.Sps_04531"/>
<evidence type="ECO:0000313" key="5">
    <source>
        <dbReference type="Proteomes" id="UP000189545"/>
    </source>
</evidence>
<keyword evidence="5" id="KW-1185">Reference proteome</keyword>